<evidence type="ECO:0000313" key="2">
    <source>
        <dbReference type="EMBL" id="WZC49351.1"/>
    </source>
</evidence>
<sequence>MLTILADAFVRSKGPKDWDAPDHWTSGNPRRGPSNHEREAAYWRRRAHRDVGLW</sequence>
<keyword evidence="3" id="KW-1185">Reference proteome</keyword>
<dbReference type="RefSeq" id="WP_341367461.1">
    <property type="nucleotide sequence ID" value="NZ_CP150951.2"/>
</dbReference>
<reference evidence="3" key="1">
    <citation type="submission" date="2024-04" db="EMBL/GenBank/DDBJ databases">
        <title>Phylogenomic analyses of a clade within the roseobacter group suggest taxonomic reassignments of species of the genera Aestuariivita, Citreicella, Loktanella, Nautella, Pelagibaca, Ruegeria, Thalassobius, Thiobacimonas and Tropicibacter, and the proposal o.</title>
        <authorList>
            <person name="Jeon C.O."/>
        </authorList>
    </citation>
    <scope>NUCLEOTIDE SEQUENCE [LARGE SCALE GENOMIC DNA]</scope>
    <source>
        <strain evidence="3">BS5-3</strain>
    </source>
</reference>
<proteinExistence type="predicted"/>
<name>A0ABZ2V4B1_9RHOB</name>
<dbReference type="EMBL" id="CP150951">
    <property type="protein sequence ID" value="WZC49351.1"/>
    <property type="molecule type" value="Genomic_DNA"/>
</dbReference>
<dbReference type="Proteomes" id="UP001440612">
    <property type="component" value="Chromosome"/>
</dbReference>
<organism evidence="2 3">
    <name type="scientific">Yoonia phaeophyticola</name>
    <dbReference type="NCBI Taxonomy" id="3137369"/>
    <lineage>
        <taxon>Bacteria</taxon>
        <taxon>Pseudomonadati</taxon>
        <taxon>Pseudomonadota</taxon>
        <taxon>Alphaproteobacteria</taxon>
        <taxon>Rhodobacterales</taxon>
        <taxon>Paracoccaceae</taxon>
        <taxon>Yoonia</taxon>
    </lineage>
</organism>
<protein>
    <submittedName>
        <fullName evidence="2">Uncharacterized protein</fullName>
    </submittedName>
</protein>
<accession>A0ABZ2V4B1</accession>
<feature type="region of interest" description="Disordered" evidence="1">
    <location>
        <begin position="13"/>
        <end position="38"/>
    </location>
</feature>
<evidence type="ECO:0000313" key="3">
    <source>
        <dbReference type="Proteomes" id="UP001440612"/>
    </source>
</evidence>
<gene>
    <name evidence="2" type="ORF">AABB29_01420</name>
</gene>
<evidence type="ECO:0000256" key="1">
    <source>
        <dbReference type="SAM" id="MobiDB-lite"/>
    </source>
</evidence>